<gene>
    <name evidence="1" type="ORF">QRB35_30250</name>
</gene>
<evidence type="ECO:0000313" key="2">
    <source>
        <dbReference type="Proteomes" id="UP001529272"/>
    </source>
</evidence>
<dbReference type="Proteomes" id="UP001529272">
    <property type="component" value="Unassembled WGS sequence"/>
</dbReference>
<keyword evidence="2" id="KW-1185">Reference proteome</keyword>
<reference evidence="1 2" key="1">
    <citation type="submission" date="2023-06" db="EMBL/GenBank/DDBJ databases">
        <title>Itaconate inhibition of nontuberculous mycobacteria.</title>
        <authorList>
            <person name="Breen P."/>
            <person name="Zimbric M."/>
            <person name="Caverly L."/>
        </authorList>
    </citation>
    <scope>NUCLEOTIDE SEQUENCE [LARGE SCALE GENOMIC DNA]</scope>
    <source>
        <strain evidence="1 2">FLAC1071</strain>
    </source>
</reference>
<name>A0ABT7PAB8_MYCIT</name>
<comment type="caution">
    <text evidence="1">The sequence shown here is derived from an EMBL/GenBank/DDBJ whole genome shotgun (WGS) entry which is preliminary data.</text>
</comment>
<organism evidence="1 2">
    <name type="scientific">Mycobacterium intracellulare subsp. chimaera</name>
    <dbReference type="NCBI Taxonomy" id="222805"/>
    <lineage>
        <taxon>Bacteria</taxon>
        <taxon>Bacillati</taxon>
        <taxon>Actinomycetota</taxon>
        <taxon>Actinomycetes</taxon>
        <taxon>Mycobacteriales</taxon>
        <taxon>Mycobacteriaceae</taxon>
        <taxon>Mycobacterium</taxon>
        <taxon>Mycobacterium avium complex (MAC)</taxon>
    </lineage>
</organism>
<dbReference type="EMBL" id="JASZZX010000068">
    <property type="protein sequence ID" value="MDM3930220.1"/>
    <property type="molecule type" value="Genomic_DNA"/>
</dbReference>
<sequence length="89" mass="9589">MSVSADEGRAVTLSIRVENAYSDGHESERVETVQVAPFGDLEQLWDQLRAFTGDGHGVGRDGGYCHIVTVVGCLDRPELVGLSNEWVGA</sequence>
<evidence type="ECO:0000313" key="1">
    <source>
        <dbReference type="EMBL" id="MDM3930220.1"/>
    </source>
</evidence>
<reference evidence="2" key="2">
    <citation type="submission" date="2023-06" db="EMBL/GenBank/DDBJ databases">
        <title>Itaconate inhibition of nontuberculous mycobacteria.</title>
        <authorList>
            <person name="Spilker T."/>
        </authorList>
    </citation>
    <scope>NUCLEOTIDE SEQUENCE [LARGE SCALE GENOMIC DNA]</scope>
    <source>
        <strain evidence="2">FLAC1071</strain>
    </source>
</reference>
<accession>A0ABT7PAB8</accession>
<protein>
    <submittedName>
        <fullName evidence="1">Uncharacterized protein</fullName>
    </submittedName>
</protein>
<dbReference type="RefSeq" id="WP_095786195.1">
    <property type="nucleotide sequence ID" value="NZ_JASZZX010000068.1"/>
</dbReference>
<proteinExistence type="predicted"/>